<comment type="caution">
    <text evidence="1">The sequence shown here is derived from an EMBL/GenBank/DDBJ whole genome shotgun (WGS) entry which is preliminary data.</text>
</comment>
<keyword evidence="2" id="KW-1185">Reference proteome</keyword>
<organism evidence="1 2">
    <name type="scientific">Portunus trituberculatus</name>
    <name type="common">Swimming crab</name>
    <name type="synonym">Neptunus trituberculatus</name>
    <dbReference type="NCBI Taxonomy" id="210409"/>
    <lineage>
        <taxon>Eukaryota</taxon>
        <taxon>Metazoa</taxon>
        <taxon>Ecdysozoa</taxon>
        <taxon>Arthropoda</taxon>
        <taxon>Crustacea</taxon>
        <taxon>Multicrustacea</taxon>
        <taxon>Malacostraca</taxon>
        <taxon>Eumalacostraca</taxon>
        <taxon>Eucarida</taxon>
        <taxon>Decapoda</taxon>
        <taxon>Pleocyemata</taxon>
        <taxon>Brachyura</taxon>
        <taxon>Eubrachyura</taxon>
        <taxon>Portunoidea</taxon>
        <taxon>Portunidae</taxon>
        <taxon>Portuninae</taxon>
        <taxon>Portunus</taxon>
    </lineage>
</organism>
<evidence type="ECO:0000313" key="1">
    <source>
        <dbReference type="EMBL" id="MPC23052.1"/>
    </source>
</evidence>
<dbReference type="AlphaFoldDB" id="A0A5B7DN55"/>
<name>A0A5B7DN55_PORTR</name>
<dbReference type="EMBL" id="VSRR010001160">
    <property type="protein sequence ID" value="MPC23052.1"/>
    <property type="molecule type" value="Genomic_DNA"/>
</dbReference>
<evidence type="ECO:0000313" key="2">
    <source>
        <dbReference type="Proteomes" id="UP000324222"/>
    </source>
</evidence>
<protein>
    <submittedName>
        <fullName evidence="1">Uncharacterized protein</fullName>
    </submittedName>
</protein>
<dbReference type="Proteomes" id="UP000324222">
    <property type="component" value="Unassembled WGS sequence"/>
</dbReference>
<proteinExistence type="predicted"/>
<accession>A0A5B7DN55</accession>
<sequence length="103" mass="11359">MLAGTGYVVVLALMTNGKVYESDGSAYLVDWLTWEMSTKSLRKCCVLLRCRLAMGPQGGGSCPPKMPLPRPLAPCILHTTLRLLIKRCIGLSYFMIYCSEARA</sequence>
<gene>
    <name evidence="1" type="ORF">E2C01_016089</name>
</gene>
<reference evidence="1 2" key="1">
    <citation type="submission" date="2019-05" db="EMBL/GenBank/DDBJ databases">
        <title>Another draft genome of Portunus trituberculatus and its Hox gene families provides insights of decapod evolution.</title>
        <authorList>
            <person name="Jeong J.-H."/>
            <person name="Song I."/>
            <person name="Kim S."/>
            <person name="Choi T."/>
            <person name="Kim D."/>
            <person name="Ryu S."/>
            <person name="Kim W."/>
        </authorList>
    </citation>
    <scope>NUCLEOTIDE SEQUENCE [LARGE SCALE GENOMIC DNA]</scope>
    <source>
        <tissue evidence="1">Muscle</tissue>
    </source>
</reference>